<evidence type="ECO:0000313" key="9">
    <source>
        <dbReference type="EMBL" id="QIM18012.1"/>
    </source>
</evidence>
<feature type="transmembrane region" description="Helical" evidence="7">
    <location>
        <begin position="99"/>
        <end position="119"/>
    </location>
</feature>
<feature type="compositionally biased region" description="Polar residues" evidence="6">
    <location>
        <begin position="209"/>
        <end position="237"/>
    </location>
</feature>
<feature type="region of interest" description="Disordered" evidence="6">
    <location>
        <begin position="291"/>
        <end position="332"/>
    </location>
</feature>
<evidence type="ECO:0000256" key="2">
    <source>
        <dbReference type="ARBA" id="ARBA00022475"/>
    </source>
</evidence>
<name>A0ABX6JUM1_9MICO</name>
<keyword evidence="3 7" id="KW-0812">Transmembrane</keyword>
<keyword evidence="10" id="KW-1185">Reference proteome</keyword>
<dbReference type="PANTHER" id="PTHR33885:SF3">
    <property type="entry name" value="PHAGE SHOCK PROTEIN C"/>
    <property type="match status" value="1"/>
</dbReference>
<feature type="compositionally biased region" description="Polar residues" evidence="6">
    <location>
        <begin position="291"/>
        <end position="304"/>
    </location>
</feature>
<protein>
    <submittedName>
        <fullName evidence="9">PspC domain-containing protein</fullName>
    </submittedName>
</protein>
<evidence type="ECO:0000256" key="5">
    <source>
        <dbReference type="ARBA" id="ARBA00023136"/>
    </source>
</evidence>
<dbReference type="InterPro" id="IPR052027">
    <property type="entry name" value="PspC"/>
</dbReference>
<evidence type="ECO:0000313" key="10">
    <source>
        <dbReference type="Proteomes" id="UP000503441"/>
    </source>
</evidence>
<comment type="subcellular location">
    <subcellularLocation>
        <location evidence="1">Cell membrane</location>
        <topology evidence="1">Single-pass membrane protein</topology>
    </subcellularLocation>
</comment>
<reference evidence="9 10" key="1">
    <citation type="submission" date="2020-03" db="EMBL/GenBank/DDBJ databases">
        <title>Leucobacter sp. nov., isolated from beetles.</title>
        <authorList>
            <person name="Hyun D.-W."/>
            <person name="Bae J.-W."/>
        </authorList>
    </citation>
    <scope>NUCLEOTIDE SEQUENCE [LARGE SCALE GENOMIC DNA]</scope>
    <source>
        <strain evidence="9 10">HDW9A</strain>
    </source>
</reference>
<feature type="transmembrane region" description="Helical" evidence="7">
    <location>
        <begin position="56"/>
        <end position="79"/>
    </location>
</feature>
<keyword evidence="2" id="KW-1003">Cell membrane</keyword>
<dbReference type="Pfam" id="PF04024">
    <property type="entry name" value="PspC"/>
    <property type="match status" value="1"/>
</dbReference>
<proteinExistence type="predicted"/>
<evidence type="ECO:0000256" key="3">
    <source>
        <dbReference type="ARBA" id="ARBA00022692"/>
    </source>
</evidence>
<evidence type="ECO:0000256" key="4">
    <source>
        <dbReference type="ARBA" id="ARBA00022989"/>
    </source>
</evidence>
<dbReference type="EMBL" id="CP049933">
    <property type="protein sequence ID" value="QIM18012.1"/>
    <property type="molecule type" value="Genomic_DNA"/>
</dbReference>
<feature type="domain" description="Phage shock protein PspC N-terminal" evidence="8">
    <location>
        <begin position="32"/>
        <end position="81"/>
    </location>
</feature>
<keyword evidence="5 7" id="KW-0472">Membrane</keyword>
<dbReference type="Proteomes" id="UP000503441">
    <property type="component" value="Chromosome"/>
</dbReference>
<feature type="compositionally biased region" description="Polar residues" evidence="6">
    <location>
        <begin position="169"/>
        <end position="187"/>
    </location>
</feature>
<feature type="region of interest" description="Disordered" evidence="6">
    <location>
        <begin position="165"/>
        <end position="277"/>
    </location>
</feature>
<gene>
    <name evidence="9" type="ORF">G7066_03760</name>
</gene>
<evidence type="ECO:0000256" key="7">
    <source>
        <dbReference type="SAM" id="Phobius"/>
    </source>
</evidence>
<keyword evidence="4 7" id="KW-1133">Transmembrane helix</keyword>
<evidence type="ECO:0000259" key="8">
    <source>
        <dbReference type="Pfam" id="PF04024"/>
    </source>
</evidence>
<organism evidence="9 10">
    <name type="scientific">Leucobacter coleopterorum</name>
    <dbReference type="NCBI Taxonomy" id="2714933"/>
    <lineage>
        <taxon>Bacteria</taxon>
        <taxon>Bacillati</taxon>
        <taxon>Actinomycetota</taxon>
        <taxon>Actinomycetes</taxon>
        <taxon>Micrococcales</taxon>
        <taxon>Microbacteriaceae</taxon>
        <taxon>Leucobacter</taxon>
    </lineage>
</organism>
<dbReference type="PANTHER" id="PTHR33885">
    <property type="entry name" value="PHAGE SHOCK PROTEIN C"/>
    <property type="match status" value="1"/>
</dbReference>
<sequence length="354" mass="37848">MNTTPDPDPQSPPQPTGGFFAWIRGLGIARGSDRWFAGVAGGIAAKAGIDPLIVRGIFVVLALLGGPGILLYLAGWLLLPDFSGRIRLEDLFRGRAEGWTIVAVVVVALMAIPALLNLFTPSAFGWALAPGACLVYPVGCQEQSPGSSGSPLSYLRQSGSREPFVLGVPSTSHESKLPNSSRDTQTQAPLEAPIILPAPPRHLKRTQDQRQPTPNVRRTRLTQRTQPAVPHNSNGRQTQRDAVPLGQQAPARRSASRPVTGARISARKLTPGARISAKRPMPGAKILANAQTTGARGMRSSTRPESWEPRTLHSPSHSHYSPVGSPHSGQTASVVSYRPLAASLSRRSSQHSRF</sequence>
<evidence type="ECO:0000256" key="1">
    <source>
        <dbReference type="ARBA" id="ARBA00004162"/>
    </source>
</evidence>
<accession>A0ABX6JUM1</accession>
<evidence type="ECO:0000256" key="6">
    <source>
        <dbReference type="SAM" id="MobiDB-lite"/>
    </source>
</evidence>
<dbReference type="InterPro" id="IPR007168">
    <property type="entry name" value="Phageshock_PspC_N"/>
</dbReference>